<dbReference type="InterPro" id="IPR029058">
    <property type="entry name" value="AB_hydrolase_fold"/>
</dbReference>
<dbReference type="KEGG" id="whj:H9Q79_13860"/>
<dbReference type="EMBL" id="CP060635">
    <property type="protein sequence ID" value="QNM07980.1"/>
    <property type="molecule type" value="Genomic_DNA"/>
</dbReference>
<dbReference type="GO" id="GO:0004806">
    <property type="term" value="F:triacylglycerol lipase activity"/>
    <property type="evidence" value="ECO:0007669"/>
    <property type="project" value="TreeGrafter"/>
</dbReference>
<feature type="active site" evidence="1">
    <location>
        <position position="156"/>
    </location>
</feature>
<dbReference type="GO" id="GO:0005829">
    <property type="term" value="C:cytosol"/>
    <property type="evidence" value="ECO:0007669"/>
    <property type="project" value="TreeGrafter"/>
</dbReference>
<reference evidence="3 4" key="1">
    <citation type="submission" date="2020-08" db="EMBL/GenBank/DDBJ databases">
        <authorList>
            <person name="Liu C."/>
            <person name="Sun Q."/>
        </authorList>
    </citation>
    <scope>NUCLEOTIDE SEQUENCE [LARGE SCALE GENOMIC DNA]</scope>
    <source>
        <strain evidence="3 4">NSJ-29</strain>
    </source>
</reference>
<gene>
    <name evidence="3" type="ORF">H9Q79_13860</name>
</gene>
<dbReference type="Pfam" id="PF07859">
    <property type="entry name" value="Abhydrolase_3"/>
    <property type="match status" value="1"/>
</dbReference>
<evidence type="ECO:0000256" key="1">
    <source>
        <dbReference type="PROSITE-ProRule" id="PRU10038"/>
    </source>
</evidence>
<accession>A0A7G9GAZ8</accession>
<dbReference type="AlphaFoldDB" id="A0A7G9GAZ8"/>
<protein>
    <submittedName>
        <fullName evidence="3">Alpha/beta hydrolase</fullName>
    </submittedName>
</protein>
<dbReference type="Gene3D" id="3.40.50.1820">
    <property type="entry name" value="alpha/beta hydrolase"/>
    <property type="match status" value="1"/>
</dbReference>
<dbReference type="InterPro" id="IPR033140">
    <property type="entry name" value="Lipase_GDXG_put_SER_AS"/>
</dbReference>
<proteinExistence type="predicted"/>
<dbReference type="PANTHER" id="PTHR23025:SF3">
    <property type="entry name" value="HORMONE-SENSITIVE LIPASE"/>
    <property type="match status" value="1"/>
</dbReference>
<dbReference type="RefSeq" id="WP_249328537.1">
    <property type="nucleotide sequence ID" value="NZ_CP060635.1"/>
</dbReference>
<name>A0A7G9GAZ8_9FIRM</name>
<keyword evidence="3" id="KW-0378">Hydrolase</keyword>
<dbReference type="GO" id="GO:0004771">
    <property type="term" value="F:sterol ester esterase activity"/>
    <property type="evidence" value="ECO:0007669"/>
    <property type="project" value="TreeGrafter"/>
</dbReference>
<evidence type="ECO:0000313" key="4">
    <source>
        <dbReference type="Proteomes" id="UP000515860"/>
    </source>
</evidence>
<evidence type="ECO:0000259" key="2">
    <source>
        <dbReference type="Pfam" id="PF07859"/>
    </source>
</evidence>
<sequence>MMGKYPIHEDFKKYANMQFNINRFLLPISNFYLELVFRSIRSDSLVNISVEKIPDDRGRKIRLMLYEPVGHTEKLPCLIYFHGGGFILKSAKYRYDIAHSYCLFTPCKLLFVDYGTTPENPFPVAAEEGYTVLKWAMEISEYLRIDADNIAVAGDSAGGNLAASVAMMARDRIGKRLSFQMLIYPALDRRMKTESMRKYTDTPVWNSELTRKMWDLYLADKSITDYRYASPMEAESLINLPDTYIETAEFDCLHDEALEYAERLKGDGVSVELNETRGTMHGYDIVPDSEIVRQSINMRIDFMRKTFNKNSKYKCNDYDSTLTK</sequence>
<feature type="domain" description="Alpha/beta hydrolase fold-3" evidence="2">
    <location>
        <begin position="78"/>
        <end position="283"/>
    </location>
</feature>
<dbReference type="SUPFAM" id="SSF53474">
    <property type="entry name" value="alpha/beta-Hydrolases"/>
    <property type="match status" value="1"/>
</dbReference>
<dbReference type="InterPro" id="IPR013094">
    <property type="entry name" value="AB_hydrolase_3"/>
</dbReference>
<dbReference type="PANTHER" id="PTHR23025">
    <property type="entry name" value="TRIACYLGLYCEROL LIPASE"/>
    <property type="match status" value="1"/>
</dbReference>
<keyword evidence="4" id="KW-1185">Reference proteome</keyword>
<dbReference type="GO" id="GO:0019433">
    <property type="term" value="P:triglyceride catabolic process"/>
    <property type="evidence" value="ECO:0007669"/>
    <property type="project" value="TreeGrafter"/>
</dbReference>
<organism evidence="3 4">
    <name type="scientific">Wansuia hejianensis</name>
    <dbReference type="NCBI Taxonomy" id="2763667"/>
    <lineage>
        <taxon>Bacteria</taxon>
        <taxon>Bacillati</taxon>
        <taxon>Bacillota</taxon>
        <taxon>Clostridia</taxon>
        <taxon>Lachnospirales</taxon>
        <taxon>Lachnospiraceae</taxon>
        <taxon>Wansuia</taxon>
    </lineage>
</organism>
<dbReference type="PROSITE" id="PS01174">
    <property type="entry name" value="LIPASE_GDXG_SER"/>
    <property type="match status" value="1"/>
</dbReference>
<dbReference type="Proteomes" id="UP000515860">
    <property type="component" value="Chromosome"/>
</dbReference>
<evidence type="ECO:0000313" key="3">
    <source>
        <dbReference type="EMBL" id="QNM07980.1"/>
    </source>
</evidence>